<organism evidence="2 3">
    <name type="scientific">Nocardia rhizosphaerihabitans</name>
    <dbReference type="NCBI Taxonomy" id="1691570"/>
    <lineage>
        <taxon>Bacteria</taxon>
        <taxon>Bacillati</taxon>
        <taxon>Actinomycetota</taxon>
        <taxon>Actinomycetes</taxon>
        <taxon>Mycobacteriales</taxon>
        <taxon>Nocardiaceae</taxon>
        <taxon>Nocardia</taxon>
    </lineage>
</organism>
<evidence type="ECO:0008006" key="4">
    <source>
        <dbReference type="Google" id="ProtNLM"/>
    </source>
</evidence>
<evidence type="ECO:0000313" key="2">
    <source>
        <dbReference type="EMBL" id="GGN92007.1"/>
    </source>
</evidence>
<sequence>MATLDSDDEITAATIGELEPYAVKVVIEDYNPGWPIWYSEEEAAIRAALGVLVLRIEHTGSTAVRGLAAKPVIDILLVVPDTADEDAYIPALEAAGYTLRIREPNWLQHRCLIRRTENGAPWSVNLHVFSPELGAVEIERILAFRDWLRTHDEDRVYYERIKRELGQHDWKFVQHYANAKSDVVEEILRRAQRG</sequence>
<dbReference type="RefSeq" id="WP_189033150.1">
    <property type="nucleotide sequence ID" value="NZ_BMNE01000006.1"/>
</dbReference>
<dbReference type="Pfam" id="PF04229">
    <property type="entry name" value="GrpB"/>
    <property type="match status" value="1"/>
</dbReference>
<dbReference type="PANTHER" id="PTHR34822">
    <property type="entry name" value="GRPB DOMAIN PROTEIN (AFU_ORTHOLOGUE AFUA_1G01530)"/>
    <property type="match status" value="1"/>
</dbReference>
<dbReference type="SUPFAM" id="SSF81301">
    <property type="entry name" value="Nucleotidyltransferase"/>
    <property type="match status" value="1"/>
</dbReference>
<protein>
    <recommendedName>
        <fullName evidence="4">GrpB family protein</fullName>
    </recommendedName>
</protein>
<dbReference type="InterPro" id="IPR007344">
    <property type="entry name" value="GrpB/CoaE"/>
</dbReference>
<keyword evidence="1" id="KW-0173">Coenzyme A biosynthesis</keyword>
<evidence type="ECO:0000256" key="1">
    <source>
        <dbReference type="ARBA" id="ARBA00022993"/>
    </source>
</evidence>
<comment type="caution">
    <text evidence="2">The sequence shown here is derived from an EMBL/GenBank/DDBJ whole genome shotgun (WGS) entry which is preliminary data.</text>
</comment>
<dbReference type="EMBL" id="BMNE01000006">
    <property type="protein sequence ID" value="GGN92007.1"/>
    <property type="molecule type" value="Genomic_DNA"/>
</dbReference>
<name>A0ABQ2KSI6_9NOCA</name>
<dbReference type="InterPro" id="IPR043519">
    <property type="entry name" value="NT_sf"/>
</dbReference>
<dbReference type="Gene3D" id="3.30.460.10">
    <property type="entry name" value="Beta Polymerase, domain 2"/>
    <property type="match status" value="1"/>
</dbReference>
<accession>A0ABQ2KSI6</accession>
<gene>
    <name evidence="2" type="ORF">GCM10011610_52900</name>
</gene>
<keyword evidence="3" id="KW-1185">Reference proteome</keyword>
<proteinExistence type="predicted"/>
<reference evidence="3" key="1">
    <citation type="journal article" date="2019" name="Int. J. Syst. Evol. Microbiol.">
        <title>The Global Catalogue of Microorganisms (GCM) 10K type strain sequencing project: providing services to taxonomists for standard genome sequencing and annotation.</title>
        <authorList>
            <consortium name="The Broad Institute Genomics Platform"/>
            <consortium name="The Broad Institute Genome Sequencing Center for Infectious Disease"/>
            <person name="Wu L."/>
            <person name="Ma J."/>
        </authorList>
    </citation>
    <scope>NUCLEOTIDE SEQUENCE [LARGE SCALE GENOMIC DNA]</scope>
    <source>
        <strain evidence="3">CGMCC 4.7329</strain>
    </source>
</reference>
<dbReference type="PANTHER" id="PTHR34822:SF1">
    <property type="entry name" value="GRPB FAMILY PROTEIN"/>
    <property type="match status" value="1"/>
</dbReference>
<evidence type="ECO:0000313" key="3">
    <source>
        <dbReference type="Proteomes" id="UP000658127"/>
    </source>
</evidence>
<dbReference type="Proteomes" id="UP000658127">
    <property type="component" value="Unassembled WGS sequence"/>
</dbReference>